<evidence type="ECO:0000313" key="2">
    <source>
        <dbReference type="EMBL" id="ASJ22500.1"/>
    </source>
</evidence>
<accession>A0AAC9XLB1</accession>
<reference evidence="2 3" key="1">
    <citation type="submission" date="2017-02" db="EMBL/GenBank/DDBJ databases">
        <title>Complete genome sequence of Brachyspira hampsonii genomovar I strain NSH-16 (ATCC BAA-2463).</title>
        <authorList>
            <person name="Mirajkar N.S."/>
            <person name="Gebhart C.J."/>
        </authorList>
    </citation>
    <scope>NUCLEOTIDE SEQUENCE [LARGE SCALE GENOMIC DNA]</scope>
    <source>
        <strain evidence="2 3">NSH-16</strain>
    </source>
</reference>
<sequence>MMVYQIGSISFGIFSVICIFISITSKNDIAKAFYLLCFFLSNIAALLCDILIKLNF</sequence>
<dbReference type="RefSeq" id="WP_069731851.1">
    <property type="nucleotide sequence ID" value="NZ_CP019914.1"/>
</dbReference>
<keyword evidence="3" id="KW-1185">Reference proteome</keyword>
<evidence type="ECO:0000313" key="3">
    <source>
        <dbReference type="Proteomes" id="UP000264880"/>
    </source>
</evidence>
<dbReference type="EMBL" id="CP019914">
    <property type="protein sequence ID" value="ASJ22500.1"/>
    <property type="molecule type" value="Genomic_DNA"/>
</dbReference>
<protein>
    <submittedName>
        <fullName evidence="2">Group-specific protein</fullName>
    </submittedName>
</protein>
<evidence type="ECO:0000256" key="1">
    <source>
        <dbReference type="SAM" id="Phobius"/>
    </source>
</evidence>
<dbReference type="Proteomes" id="UP000264880">
    <property type="component" value="Chromosome"/>
</dbReference>
<keyword evidence="1" id="KW-0472">Membrane</keyword>
<organism evidence="2 3">
    <name type="scientific">Brachyspira hampsonii</name>
    <dbReference type="NCBI Taxonomy" id="1287055"/>
    <lineage>
        <taxon>Bacteria</taxon>
        <taxon>Pseudomonadati</taxon>
        <taxon>Spirochaetota</taxon>
        <taxon>Spirochaetia</taxon>
        <taxon>Brachyspirales</taxon>
        <taxon>Brachyspiraceae</taxon>
        <taxon>Brachyspira</taxon>
    </lineage>
</organism>
<feature type="transmembrane region" description="Helical" evidence="1">
    <location>
        <begin position="32"/>
        <end position="52"/>
    </location>
</feature>
<name>A0AAC9XLB1_9SPIR</name>
<keyword evidence="1" id="KW-0812">Transmembrane</keyword>
<gene>
    <name evidence="2" type="ORF">BHAMNSH16_12960</name>
</gene>
<keyword evidence="1" id="KW-1133">Transmembrane helix</keyword>
<feature type="transmembrane region" description="Helical" evidence="1">
    <location>
        <begin position="6"/>
        <end position="25"/>
    </location>
</feature>
<dbReference type="AlphaFoldDB" id="A0AAC9XLB1"/>
<dbReference type="KEGG" id="bhp:BHAMNSH16_12960"/>
<proteinExistence type="predicted"/>